<evidence type="ECO:0000313" key="2">
    <source>
        <dbReference type="EMBL" id="OHB02430.1"/>
    </source>
</evidence>
<dbReference type="Proteomes" id="UP000177707">
    <property type="component" value="Unassembled WGS sequence"/>
</dbReference>
<sequence>MENLVKKFKNKKVLITGHTGFKGAWLSKILLNWGAEVSGIALEPVAGHNMFEALKIKKDISNHFLDIRDFIKLKKAVAKEKPEIVFHLAAQPIVRESYNNPLYTFNSNVMGTANLLEAIRETSSAKSVVIITTDKVYKNNDSGNPFKEEDHLGGHDPYSGSKAAAEIVVDSYTKSFFNPADYKKKHGTLIASARAGNVIGGGDWGTDRLIPDLVKGIFGNKDVTIRNPEGVRPWQHVLDALSGYLLLAAELHGGKKEYCGGWNFGPDEKSFLTVKEVLEMALKILGRGSYIVKRNPNDQHEAKLLRLNSDRAKMKLGWHQKMNTAKTLQSTFEWYKSFYNKEDVIAITNKQIKLFFNKGKNEN</sequence>
<dbReference type="NCBIfam" id="TIGR02622">
    <property type="entry name" value="CDP_4_6_dhtase"/>
    <property type="match status" value="1"/>
</dbReference>
<dbReference type="AlphaFoldDB" id="A0A1G2U0J7"/>
<comment type="caution">
    <text evidence="2">The sequence shown here is derived from an EMBL/GenBank/DDBJ whole genome shotgun (WGS) entry which is preliminary data.</text>
</comment>
<organism evidence="2 3">
    <name type="scientific">Candidatus Zambryskibacteria bacterium RIFCSPLOWO2_01_FULL_39_39</name>
    <dbReference type="NCBI Taxonomy" id="1802758"/>
    <lineage>
        <taxon>Bacteria</taxon>
        <taxon>Candidatus Zambryskiibacteriota</taxon>
    </lineage>
</organism>
<dbReference type="InterPro" id="IPR016040">
    <property type="entry name" value="NAD(P)-bd_dom"/>
</dbReference>
<dbReference type="EMBL" id="MHWB01000004">
    <property type="protein sequence ID" value="OHB02430.1"/>
    <property type="molecule type" value="Genomic_DNA"/>
</dbReference>
<dbReference type="SUPFAM" id="SSF51735">
    <property type="entry name" value="NAD(P)-binding Rossmann-fold domains"/>
    <property type="match status" value="1"/>
</dbReference>
<dbReference type="Gene3D" id="3.90.25.10">
    <property type="entry name" value="UDP-galactose 4-epimerase, domain 1"/>
    <property type="match status" value="1"/>
</dbReference>
<reference evidence="2 3" key="1">
    <citation type="journal article" date="2016" name="Nat. Commun.">
        <title>Thousands of microbial genomes shed light on interconnected biogeochemical processes in an aquifer system.</title>
        <authorList>
            <person name="Anantharaman K."/>
            <person name="Brown C.T."/>
            <person name="Hug L.A."/>
            <person name="Sharon I."/>
            <person name="Castelle C.J."/>
            <person name="Probst A.J."/>
            <person name="Thomas B.C."/>
            <person name="Singh A."/>
            <person name="Wilkins M.J."/>
            <person name="Karaoz U."/>
            <person name="Brodie E.L."/>
            <person name="Williams K.H."/>
            <person name="Hubbard S.S."/>
            <person name="Banfield J.F."/>
        </authorList>
    </citation>
    <scope>NUCLEOTIDE SEQUENCE [LARGE SCALE GENOMIC DNA]</scope>
</reference>
<feature type="domain" description="NAD(P)-binding" evidence="1">
    <location>
        <begin position="14"/>
        <end position="329"/>
    </location>
</feature>
<evidence type="ECO:0000313" key="3">
    <source>
        <dbReference type="Proteomes" id="UP000177707"/>
    </source>
</evidence>
<dbReference type="Pfam" id="PF16363">
    <property type="entry name" value="GDP_Man_Dehyd"/>
    <property type="match status" value="1"/>
</dbReference>
<dbReference type="Gene3D" id="3.40.50.720">
    <property type="entry name" value="NAD(P)-binding Rossmann-like Domain"/>
    <property type="match status" value="1"/>
</dbReference>
<gene>
    <name evidence="2" type="ORF">A3A96_00970</name>
</gene>
<dbReference type="CDD" id="cd05252">
    <property type="entry name" value="CDP_GD_SDR_e"/>
    <property type="match status" value="1"/>
</dbReference>
<dbReference type="STRING" id="1802758.A3A96_00970"/>
<accession>A0A1G2U0J7</accession>
<dbReference type="PANTHER" id="PTHR43000">
    <property type="entry name" value="DTDP-D-GLUCOSE 4,6-DEHYDRATASE-RELATED"/>
    <property type="match status" value="1"/>
</dbReference>
<protein>
    <submittedName>
        <fullName evidence="2">CDP-glucose 4,6-dehydratase</fullName>
    </submittedName>
</protein>
<name>A0A1G2U0J7_9BACT</name>
<dbReference type="InterPro" id="IPR013445">
    <property type="entry name" value="CDP_4_6_deHydtase"/>
</dbReference>
<proteinExistence type="predicted"/>
<dbReference type="InterPro" id="IPR036291">
    <property type="entry name" value="NAD(P)-bd_dom_sf"/>
</dbReference>
<evidence type="ECO:0000259" key="1">
    <source>
        <dbReference type="Pfam" id="PF16363"/>
    </source>
</evidence>